<protein>
    <submittedName>
        <fullName evidence="1">Uncharacterized protein</fullName>
    </submittedName>
</protein>
<keyword evidence="2" id="KW-1185">Reference proteome</keyword>
<comment type="caution">
    <text evidence="1">The sequence shown here is derived from an EMBL/GenBank/DDBJ whole genome shotgun (WGS) entry which is preliminary data.</text>
</comment>
<organism evidence="1 2">
    <name type="scientific">Trichonephila clavipes</name>
    <name type="common">Golden silk orbweaver</name>
    <name type="synonym">Nephila clavipes</name>
    <dbReference type="NCBI Taxonomy" id="2585209"/>
    <lineage>
        <taxon>Eukaryota</taxon>
        <taxon>Metazoa</taxon>
        <taxon>Ecdysozoa</taxon>
        <taxon>Arthropoda</taxon>
        <taxon>Chelicerata</taxon>
        <taxon>Arachnida</taxon>
        <taxon>Araneae</taxon>
        <taxon>Araneomorphae</taxon>
        <taxon>Entelegynae</taxon>
        <taxon>Araneoidea</taxon>
        <taxon>Nephilidae</taxon>
        <taxon>Trichonephila</taxon>
    </lineage>
</organism>
<accession>A0A8X7B9G7</accession>
<sequence>MEVSALKTQRKELRTAFSLSLKKIGTKLMKENINMNLLSILKTQIMDKFQRLDTCQNLVFEQLLELEDAVQEYLDGMEDAQNVNSLLHDSLFLIAGLTSTQCLVLV</sequence>
<proteinExistence type="predicted"/>
<evidence type="ECO:0000313" key="1">
    <source>
        <dbReference type="EMBL" id="GFY23044.1"/>
    </source>
</evidence>
<name>A0A8X7B9G7_TRICX</name>
<evidence type="ECO:0000313" key="2">
    <source>
        <dbReference type="Proteomes" id="UP000887159"/>
    </source>
</evidence>
<gene>
    <name evidence="1" type="ORF">TNCV_2183051</name>
</gene>
<dbReference type="EMBL" id="BMAU01021361">
    <property type="protein sequence ID" value="GFY23044.1"/>
    <property type="molecule type" value="Genomic_DNA"/>
</dbReference>
<reference evidence="1" key="1">
    <citation type="submission" date="2020-08" db="EMBL/GenBank/DDBJ databases">
        <title>Multicomponent nature underlies the extraordinary mechanical properties of spider dragline silk.</title>
        <authorList>
            <person name="Kono N."/>
            <person name="Nakamura H."/>
            <person name="Mori M."/>
            <person name="Yoshida Y."/>
            <person name="Ohtoshi R."/>
            <person name="Malay A.D."/>
            <person name="Moran D.A.P."/>
            <person name="Tomita M."/>
            <person name="Numata K."/>
            <person name="Arakawa K."/>
        </authorList>
    </citation>
    <scope>NUCLEOTIDE SEQUENCE</scope>
</reference>
<dbReference type="Proteomes" id="UP000887159">
    <property type="component" value="Unassembled WGS sequence"/>
</dbReference>
<dbReference type="AlphaFoldDB" id="A0A8X7B9G7"/>